<comment type="caution">
    <text evidence="1">The sequence shown here is derived from an EMBL/GenBank/DDBJ whole genome shotgun (WGS) entry which is preliminary data.</text>
</comment>
<accession>A0A7X1NKA6</accession>
<reference evidence="1 2" key="1">
    <citation type="submission" date="2019-10" db="EMBL/GenBank/DDBJ databases">
        <title>Paraburkholderia sp. isolated from nodules of Mimosa pudica from Brazilian Atlantic Forest soils.</title>
        <authorList>
            <person name="Paulitsch F."/>
            <person name="Hungria M."/>
            <person name="Dall'Agnol R."/>
        </authorList>
    </citation>
    <scope>NUCLEOTIDE SEQUENCE [LARGE SCALE GENOMIC DNA]</scope>
    <source>
        <strain evidence="1 2">CNPSo 3157</strain>
    </source>
</reference>
<name>A0A7X1NKA6_9BURK</name>
<keyword evidence="2" id="KW-1185">Reference proteome</keyword>
<dbReference type="AlphaFoldDB" id="A0A7X1NKA6"/>
<organism evidence="1 2">
    <name type="scientific">Paraburkholderia franconis</name>
    <dbReference type="NCBI Taxonomy" id="2654983"/>
    <lineage>
        <taxon>Bacteria</taxon>
        <taxon>Pseudomonadati</taxon>
        <taxon>Pseudomonadota</taxon>
        <taxon>Betaproteobacteria</taxon>
        <taxon>Burkholderiales</taxon>
        <taxon>Burkholderiaceae</taxon>
        <taxon>Paraburkholderia</taxon>
    </lineage>
</organism>
<dbReference type="RefSeq" id="WP_152768049.1">
    <property type="nucleotide sequence ID" value="NZ_WHNP01000119.1"/>
</dbReference>
<gene>
    <name evidence="1" type="ORF">GCT13_44335</name>
</gene>
<sequence>MKFSVNEAIGSDDVFRIERAMKSVDVDAKVDIDIDANSVSVDSGLMPEEFFVAFQDEDYSVRIIEG</sequence>
<dbReference type="EMBL" id="WHNP01000119">
    <property type="protein sequence ID" value="MPW23567.1"/>
    <property type="molecule type" value="Genomic_DNA"/>
</dbReference>
<evidence type="ECO:0000313" key="2">
    <source>
        <dbReference type="Proteomes" id="UP000484381"/>
    </source>
</evidence>
<proteinExistence type="predicted"/>
<protein>
    <submittedName>
        <fullName evidence="1">Copper chaperone</fullName>
    </submittedName>
</protein>
<evidence type="ECO:0000313" key="1">
    <source>
        <dbReference type="EMBL" id="MPW23567.1"/>
    </source>
</evidence>
<dbReference type="Proteomes" id="UP000484381">
    <property type="component" value="Unassembled WGS sequence"/>
</dbReference>